<feature type="transmembrane region" description="Helical" evidence="12">
    <location>
        <begin position="151"/>
        <end position="170"/>
    </location>
</feature>
<evidence type="ECO:0000256" key="9">
    <source>
        <dbReference type="ARBA" id="ARBA00022840"/>
    </source>
</evidence>
<dbReference type="Pfam" id="PF02518">
    <property type="entry name" value="HATPase_c"/>
    <property type="match status" value="1"/>
</dbReference>
<keyword evidence="11 12" id="KW-0472">Membrane</keyword>
<name>A0A5J5G1L2_9BACL</name>
<evidence type="ECO:0000313" key="16">
    <source>
        <dbReference type="Proteomes" id="UP000367750"/>
    </source>
</evidence>
<keyword evidence="10" id="KW-0902">Two-component regulatory system</keyword>
<dbReference type="Proteomes" id="UP000367750">
    <property type="component" value="Unassembled WGS sequence"/>
</dbReference>
<gene>
    <name evidence="15" type="ORF">F4V43_14605</name>
</gene>
<keyword evidence="4" id="KW-1003">Cell membrane</keyword>
<dbReference type="OrthoDB" id="84942at2"/>
<evidence type="ECO:0000256" key="11">
    <source>
        <dbReference type="ARBA" id="ARBA00023136"/>
    </source>
</evidence>
<keyword evidence="12" id="KW-0812">Transmembrane</keyword>
<reference evidence="15 16" key="1">
    <citation type="submission" date="2019-09" db="EMBL/GenBank/DDBJ databases">
        <title>Bacillus ochoae sp. nov., Paenibacillus whitsoniae sp. nov., Paenibacillus spiritus sp. nov. Isolated from the Mars Exploration Rover during spacecraft assembly.</title>
        <authorList>
            <person name="Seuylemezian A."/>
            <person name="Vaishampayan P."/>
        </authorList>
    </citation>
    <scope>NUCLEOTIDE SEQUENCE [LARGE SCALE GENOMIC DNA]</scope>
    <source>
        <strain evidence="15 16">MER_111</strain>
    </source>
</reference>
<evidence type="ECO:0000259" key="13">
    <source>
        <dbReference type="PROSITE" id="PS50109"/>
    </source>
</evidence>
<evidence type="ECO:0000256" key="1">
    <source>
        <dbReference type="ARBA" id="ARBA00000085"/>
    </source>
</evidence>
<dbReference type="Gene3D" id="6.10.340.10">
    <property type="match status" value="1"/>
</dbReference>
<comment type="catalytic activity">
    <reaction evidence="1">
        <text>ATP + protein L-histidine = ADP + protein N-phospho-L-histidine.</text>
        <dbReference type="EC" id="2.7.13.3"/>
    </reaction>
</comment>
<accession>A0A5J5G1L2</accession>
<sequence length="471" mass="51596">MEAVAKVSKMRLRTFFLQYLLFLSAGTILLLLLLLGLFTAAFSFNVVLPANYAEKEIAFAKEQLASGSLGSGFAPKLADYAIFTAEGKRLSGSLSEREAGRAWKIAREGKSRDSHFYTAVRSGEAYWIFRYSLTPQYDSPWLRSHLPNPQLLGILLFILGILLLAAVLAARFGRKLTQKMAGLQEATDHIRRENLEFSAKPSGIREIDEVLASLEQMKDALRASLTRQWELERTRREQISALAHDIKTPLTIIRGNAELLQETPQSEVQRECNGYILKSTEDIEAFVQEVIDLSGMQSTAVQRTAPIRLRDFLEELENPLRALSAGKSMAAQVRVQEPLPEHIPMNKDLLLRGIVNVIANAVEHTPSQGSVTLEVRSDEAAVFFTVTDTGCGFSPAELREAAAQFYMGDRSRASGRHYGMGLSITESAAQQHGGKLLLENAPAGGAKVTVSVAVGAVNKTNTGSPPPLPGS</sequence>
<dbReference type="Gene3D" id="3.30.565.10">
    <property type="entry name" value="Histidine kinase-like ATPase, C-terminal domain"/>
    <property type="match status" value="1"/>
</dbReference>
<keyword evidence="5" id="KW-0597">Phosphoprotein</keyword>
<keyword evidence="9" id="KW-0067">ATP-binding</keyword>
<evidence type="ECO:0000256" key="12">
    <source>
        <dbReference type="SAM" id="Phobius"/>
    </source>
</evidence>
<dbReference type="SMART" id="SM00387">
    <property type="entry name" value="HATPase_c"/>
    <property type="match status" value="1"/>
</dbReference>
<feature type="domain" description="Histidine kinase" evidence="13">
    <location>
        <begin position="241"/>
        <end position="456"/>
    </location>
</feature>
<dbReference type="PROSITE" id="PS50885">
    <property type="entry name" value="HAMP"/>
    <property type="match status" value="1"/>
</dbReference>
<evidence type="ECO:0000256" key="3">
    <source>
        <dbReference type="ARBA" id="ARBA00012438"/>
    </source>
</evidence>
<dbReference type="InterPro" id="IPR003594">
    <property type="entry name" value="HATPase_dom"/>
</dbReference>
<dbReference type="InterPro" id="IPR003660">
    <property type="entry name" value="HAMP_dom"/>
</dbReference>
<evidence type="ECO:0000256" key="10">
    <source>
        <dbReference type="ARBA" id="ARBA00023012"/>
    </source>
</evidence>
<dbReference type="SMART" id="SM00304">
    <property type="entry name" value="HAMP"/>
    <property type="match status" value="1"/>
</dbReference>
<keyword evidence="12" id="KW-1133">Transmembrane helix</keyword>
<evidence type="ECO:0000256" key="6">
    <source>
        <dbReference type="ARBA" id="ARBA00022679"/>
    </source>
</evidence>
<dbReference type="InterPro" id="IPR036890">
    <property type="entry name" value="HATPase_C_sf"/>
</dbReference>
<evidence type="ECO:0000256" key="7">
    <source>
        <dbReference type="ARBA" id="ARBA00022741"/>
    </source>
</evidence>
<dbReference type="SMART" id="SM00388">
    <property type="entry name" value="HisKA"/>
    <property type="match status" value="1"/>
</dbReference>
<dbReference type="CDD" id="cd00082">
    <property type="entry name" value="HisKA"/>
    <property type="match status" value="1"/>
</dbReference>
<dbReference type="SUPFAM" id="SSF47384">
    <property type="entry name" value="Homodimeric domain of signal transducing histidine kinase"/>
    <property type="match status" value="1"/>
</dbReference>
<keyword evidence="16" id="KW-1185">Reference proteome</keyword>
<dbReference type="EC" id="2.7.13.3" evidence="3"/>
<evidence type="ECO:0000256" key="8">
    <source>
        <dbReference type="ARBA" id="ARBA00022777"/>
    </source>
</evidence>
<dbReference type="InterPro" id="IPR003661">
    <property type="entry name" value="HisK_dim/P_dom"/>
</dbReference>
<dbReference type="Gene3D" id="1.10.287.130">
    <property type="match status" value="1"/>
</dbReference>
<dbReference type="PANTHER" id="PTHR44936:SF10">
    <property type="entry name" value="SENSOR PROTEIN RSTB"/>
    <property type="match status" value="1"/>
</dbReference>
<dbReference type="AlphaFoldDB" id="A0A5J5G1L2"/>
<dbReference type="PANTHER" id="PTHR44936">
    <property type="entry name" value="SENSOR PROTEIN CREC"/>
    <property type="match status" value="1"/>
</dbReference>
<feature type="domain" description="HAMP" evidence="14">
    <location>
        <begin position="174"/>
        <end position="226"/>
    </location>
</feature>
<proteinExistence type="predicted"/>
<dbReference type="GO" id="GO:0000155">
    <property type="term" value="F:phosphorelay sensor kinase activity"/>
    <property type="evidence" value="ECO:0007669"/>
    <property type="project" value="InterPro"/>
</dbReference>
<dbReference type="GO" id="GO:0005886">
    <property type="term" value="C:plasma membrane"/>
    <property type="evidence" value="ECO:0007669"/>
    <property type="project" value="UniProtKB-SubCell"/>
</dbReference>
<dbReference type="EMBL" id="VYKK01000021">
    <property type="protein sequence ID" value="KAA9000362.1"/>
    <property type="molecule type" value="Genomic_DNA"/>
</dbReference>
<evidence type="ECO:0000256" key="5">
    <source>
        <dbReference type="ARBA" id="ARBA00022553"/>
    </source>
</evidence>
<dbReference type="PRINTS" id="PR01780">
    <property type="entry name" value="LANTIREGPROT"/>
</dbReference>
<dbReference type="GO" id="GO:0005524">
    <property type="term" value="F:ATP binding"/>
    <property type="evidence" value="ECO:0007669"/>
    <property type="project" value="UniProtKB-KW"/>
</dbReference>
<comment type="subcellular location">
    <subcellularLocation>
        <location evidence="2">Cell membrane</location>
        <topology evidence="2">Multi-pass membrane protein</topology>
    </subcellularLocation>
</comment>
<keyword evidence="7" id="KW-0547">Nucleotide-binding</keyword>
<dbReference type="RefSeq" id="WP_150458991.1">
    <property type="nucleotide sequence ID" value="NZ_VYKK01000021.1"/>
</dbReference>
<dbReference type="SUPFAM" id="SSF55874">
    <property type="entry name" value="ATPase domain of HSP90 chaperone/DNA topoisomerase II/histidine kinase"/>
    <property type="match status" value="1"/>
</dbReference>
<evidence type="ECO:0000256" key="2">
    <source>
        <dbReference type="ARBA" id="ARBA00004651"/>
    </source>
</evidence>
<evidence type="ECO:0000259" key="14">
    <source>
        <dbReference type="PROSITE" id="PS50885"/>
    </source>
</evidence>
<dbReference type="InterPro" id="IPR005467">
    <property type="entry name" value="His_kinase_dom"/>
</dbReference>
<comment type="caution">
    <text evidence="15">The sequence shown here is derived from an EMBL/GenBank/DDBJ whole genome shotgun (WGS) entry which is preliminary data.</text>
</comment>
<organism evidence="15 16">
    <name type="scientific">Paenibacillus spiritus</name>
    <dbReference type="NCBI Taxonomy" id="2496557"/>
    <lineage>
        <taxon>Bacteria</taxon>
        <taxon>Bacillati</taxon>
        <taxon>Bacillota</taxon>
        <taxon>Bacilli</taxon>
        <taxon>Bacillales</taxon>
        <taxon>Paenibacillaceae</taxon>
        <taxon>Paenibacillus</taxon>
    </lineage>
</organism>
<dbReference type="PROSITE" id="PS50109">
    <property type="entry name" value="HIS_KIN"/>
    <property type="match status" value="1"/>
</dbReference>
<keyword evidence="8 15" id="KW-0418">Kinase</keyword>
<dbReference type="InterPro" id="IPR050980">
    <property type="entry name" value="2C_sensor_his_kinase"/>
</dbReference>
<keyword evidence="6" id="KW-0808">Transferase</keyword>
<evidence type="ECO:0000256" key="4">
    <source>
        <dbReference type="ARBA" id="ARBA00022475"/>
    </source>
</evidence>
<dbReference type="Pfam" id="PF00512">
    <property type="entry name" value="HisKA"/>
    <property type="match status" value="1"/>
</dbReference>
<dbReference type="InterPro" id="IPR036097">
    <property type="entry name" value="HisK_dim/P_sf"/>
</dbReference>
<dbReference type="InterPro" id="IPR008358">
    <property type="entry name" value="Sig_transdc_His_kin/Pase_MprB"/>
</dbReference>
<protein>
    <recommendedName>
        <fullName evidence="3">histidine kinase</fullName>
        <ecNumber evidence="3">2.7.13.3</ecNumber>
    </recommendedName>
</protein>
<evidence type="ECO:0000313" key="15">
    <source>
        <dbReference type="EMBL" id="KAA9000362.1"/>
    </source>
</evidence>